<gene>
    <name evidence="1" type="ORF">EV643_103431</name>
</gene>
<accession>A0A4V3CAP8</accession>
<comment type="caution">
    <text evidence="1">The sequence shown here is derived from an EMBL/GenBank/DDBJ whole genome shotgun (WGS) entry which is preliminary data.</text>
</comment>
<evidence type="ECO:0000313" key="2">
    <source>
        <dbReference type="Proteomes" id="UP000295388"/>
    </source>
</evidence>
<name>A0A4V3CAP8_9ACTN</name>
<dbReference type="AlphaFoldDB" id="A0A4V3CAP8"/>
<sequence>MTGIADPHVEFANAVEFGLGGPTPPGATTTGTYAERQATGYGVVGGELLLPAMSARDSGETYSTPAVCLSYGVGLDDRRWYG</sequence>
<dbReference type="EMBL" id="SNWQ01000003">
    <property type="protein sequence ID" value="TDO51692.1"/>
    <property type="molecule type" value="Genomic_DNA"/>
</dbReference>
<proteinExistence type="predicted"/>
<protein>
    <submittedName>
        <fullName evidence="1">Uncharacterized protein</fullName>
    </submittedName>
</protein>
<organism evidence="1 2">
    <name type="scientific">Kribbella caucasensis</name>
    <dbReference type="NCBI Taxonomy" id="2512215"/>
    <lineage>
        <taxon>Bacteria</taxon>
        <taxon>Bacillati</taxon>
        <taxon>Actinomycetota</taxon>
        <taxon>Actinomycetes</taxon>
        <taxon>Propionibacteriales</taxon>
        <taxon>Kribbellaceae</taxon>
        <taxon>Kribbella</taxon>
    </lineage>
</organism>
<keyword evidence="2" id="KW-1185">Reference proteome</keyword>
<evidence type="ECO:0000313" key="1">
    <source>
        <dbReference type="EMBL" id="TDO51692.1"/>
    </source>
</evidence>
<reference evidence="1 2" key="1">
    <citation type="submission" date="2019-03" db="EMBL/GenBank/DDBJ databases">
        <title>Genomic Encyclopedia of Type Strains, Phase III (KMG-III): the genomes of soil and plant-associated and newly described type strains.</title>
        <authorList>
            <person name="Whitman W."/>
        </authorList>
    </citation>
    <scope>NUCLEOTIDE SEQUENCE [LARGE SCALE GENOMIC DNA]</scope>
    <source>
        <strain evidence="1 2">VKM Ac-2527</strain>
    </source>
</reference>
<dbReference type="Proteomes" id="UP000295388">
    <property type="component" value="Unassembled WGS sequence"/>
</dbReference>
<dbReference type="RefSeq" id="WP_133799598.1">
    <property type="nucleotide sequence ID" value="NZ_SNWQ01000003.1"/>
</dbReference>